<comment type="caution">
    <text evidence="3">The sequence shown here is derived from an EMBL/GenBank/DDBJ whole genome shotgun (WGS) entry which is preliminary data.</text>
</comment>
<reference evidence="3" key="1">
    <citation type="submission" date="2023-07" db="EMBL/GenBank/DDBJ databases">
        <title>Chromosome-level genome assembly of Artemia franciscana.</title>
        <authorList>
            <person name="Jo E."/>
        </authorList>
    </citation>
    <scope>NUCLEOTIDE SEQUENCE</scope>
    <source>
        <tissue evidence="3">Whole body</tissue>
    </source>
</reference>
<protein>
    <submittedName>
        <fullName evidence="3">Uncharacterized protein</fullName>
    </submittedName>
</protein>
<feature type="coiled-coil region" evidence="1">
    <location>
        <begin position="33"/>
        <end position="137"/>
    </location>
</feature>
<dbReference type="EMBL" id="JAVRJZ010000021">
    <property type="protein sequence ID" value="KAK2704723.1"/>
    <property type="molecule type" value="Genomic_DNA"/>
</dbReference>
<keyword evidence="1" id="KW-0175">Coiled coil</keyword>
<name>A0AA88H4K5_ARTSF</name>
<evidence type="ECO:0000256" key="1">
    <source>
        <dbReference type="SAM" id="Coils"/>
    </source>
</evidence>
<dbReference type="AlphaFoldDB" id="A0AA88H4K5"/>
<evidence type="ECO:0000256" key="2">
    <source>
        <dbReference type="SAM" id="MobiDB-lite"/>
    </source>
</evidence>
<proteinExistence type="predicted"/>
<organism evidence="3 4">
    <name type="scientific">Artemia franciscana</name>
    <name type="common">Brine shrimp</name>
    <name type="synonym">Artemia sanfranciscana</name>
    <dbReference type="NCBI Taxonomy" id="6661"/>
    <lineage>
        <taxon>Eukaryota</taxon>
        <taxon>Metazoa</taxon>
        <taxon>Ecdysozoa</taxon>
        <taxon>Arthropoda</taxon>
        <taxon>Crustacea</taxon>
        <taxon>Branchiopoda</taxon>
        <taxon>Anostraca</taxon>
        <taxon>Artemiidae</taxon>
        <taxon>Artemia</taxon>
    </lineage>
</organism>
<evidence type="ECO:0000313" key="3">
    <source>
        <dbReference type="EMBL" id="KAK2704723.1"/>
    </source>
</evidence>
<sequence>MVCELGMLRERIKTFEGAITKPCKTEHVLNVNIKMLKKQLMEERMKVAELEQKFALKLVELGELQKEFAKCKQKEAKDLKFDERKMYELENEKKNSIQLKLEIQNLKENKKVLKAEVSSLRETITIQADKIKNLEKEYGCFSVRLMRQSQPNLRKKKVGEVSSGGVKGLMKRGIVLEKIGKPTQQLRKRKIKCNDDADDDLMDDVVLSEIVKSKIKRDPSDDESEDNSHGKDNFFTKHVDLSFDDN</sequence>
<keyword evidence="4" id="KW-1185">Reference proteome</keyword>
<feature type="region of interest" description="Disordered" evidence="2">
    <location>
        <begin position="214"/>
        <end position="234"/>
    </location>
</feature>
<accession>A0AA88H4K5</accession>
<evidence type="ECO:0000313" key="4">
    <source>
        <dbReference type="Proteomes" id="UP001187531"/>
    </source>
</evidence>
<dbReference type="Proteomes" id="UP001187531">
    <property type="component" value="Unassembled WGS sequence"/>
</dbReference>
<gene>
    <name evidence="3" type="ORF">QYM36_016937</name>
</gene>